<dbReference type="RefSeq" id="WP_108693722.1">
    <property type="nucleotide sequence ID" value="NZ_QCYH01000035.1"/>
</dbReference>
<dbReference type="OrthoDB" id="582170at2"/>
<dbReference type="PANTHER" id="PTHR44591">
    <property type="entry name" value="STRESS RESPONSE REGULATOR PROTEIN 1"/>
    <property type="match status" value="1"/>
</dbReference>
<evidence type="ECO:0000259" key="3">
    <source>
        <dbReference type="PROSITE" id="PS50110"/>
    </source>
</evidence>
<accession>A0A2T7G235</accession>
<dbReference type="InterPro" id="IPR001789">
    <property type="entry name" value="Sig_transdc_resp-reg_receiver"/>
</dbReference>
<dbReference type="InterPro" id="IPR011006">
    <property type="entry name" value="CheY-like_superfamily"/>
</dbReference>
<feature type="domain" description="Response regulatory" evidence="3">
    <location>
        <begin position="9"/>
        <end position="119"/>
    </location>
</feature>
<name>A0A2T7G235_9RHOB</name>
<feature type="modified residue" description="4-aspartylphosphate" evidence="2">
    <location>
        <position position="59"/>
    </location>
</feature>
<keyword evidence="5" id="KW-1185">Reference proteome</keyword>
<evidence type="ECO:0000256" key="2">
    <source>
        <dbReference type="PROSITE-ProRule" id="PRU00169"/>
    </source>
</evidence>
<comment type="caution">
    <text evidence="4">The sequence shown here is derived from an EMBL/GenBank/DDBJ whole genome shotgun (WGS) entry which is preliminary data.</text>
</comment>
<keyword evidence="1 2" id="KW-0597">Phosphoprotein</keyword>
<reference evidence="4 5" key="1">
    <citation type="submission" date="2018-04" db="EMBL/GenBank/DDBJ databases">
        <title>Pelagivirga bohaiensis gen. nov., sp. nov., a bacterium isolated from the Bohai Sea.</title>
        <authorList>
            <person name="Ji X."/>
        </authorList>
    </citation>
    <scope>NUCLEOTIDE SEQUENCE [LARGE SCALE GENOMIC DNA]</scope>
    <source>
        <strain evidence="4 5">BH-SD19</strain>
    </source>
</reference>
<evidence type="ECO:0000256" key="1">
    <source>
        <dbReference type="ARBA" id="ARBA00022553"/>
    </source>
</evidence>
<protein>
    <submittedName>
        <fullName evidence="4">Response regulator</fullName>
    </submittedName>
</protein>
<dbReference type="Gene3D" id="3.40.50.2300">
    <property type="match status" value="1"/>
</dbReference>
<dbReference type="PANTHER" id="PTHR44591:SF24">
    <property type="entry name" value="PROTEIN-GLUTAMATE METHYLESTERASE_PROTEIN-GLUTAMINE GLUTAMINASE 1"/>
    <property type="match status" value="1"/>
</dbReference>
<dbReference type="EMBL" id="QCYH01000035">
    <property type="protein sequence ID" value="PVA08489.1"/>
    <property type="molecule type" value="Genomic_DNA"/>
</dbReference>
<dbReference type="InterPro" id="IPR050595">
    <property type="entry name" value="Bact_response_regulator"/>
</dbReference>
<proteinExistence type="predicted"/>
<dbReference type="PROSITE" id="PS50110">
    <property type="entry name" value="RESPONSE_REGULATORY"/>
    <property type="match status" value="1"/>
</dbReference>
<dbReference type="Pfam" id="PF00072">
    <property type="entry name" value="Response_reg"/>
    <property type="match status" value="1"/>
</dbReference>
<sequence length="123" mass="13735">MSRPENPHNILVVEDEWLIAIDIQMMIEDLGDHVVGPASNVATAMDLIEAHKIDAAFLDITLGPETSFPIAEKLDDLAVPITFVSAYARKEIPPQFHRCDLVPKPITPHLLTRQLRKMLGKSM</sequence>
<dbReference type="GO" id="GO:0000160">
    <property type="term" value="P:phosphorelay signal transduction system"/>
    <property type="evidence" value="ECO:0007669"/>
    <property type="project" value="InterPro"/>
</dbReference>
<evidence type="ECO:0000313" key="4">
    <source>
        <dbReference type="EMBL" id="PVA08489.1"/>
    </source>
</evidence>
<gene>
    <name evidence="4" type="ORF">DC366_18980</name>
</gene>
<dbReference type="Proteomes" id="UP000244446">
    <property type="component" value="Unassembled WGS sequence"/>
</dbReference>
<dbReference type="SMART" id="SM00448">
    <property type="entry name" value="REC"/>
    <property type="match status" value="1"/>
</dbReference>
<dbReference type="AlphaFoldDB" id="A0A2T7G235"/>
<dbReference type="SUPFAM" id="SSF52172">
    <property type="entry name" value="CheY-like"/>
    <property type="match status" value="1"/>
</dbReference>
<organism evidence="4 5">
    <name type="scientific">Pelagivirga sediminicola</name>
    <dbReference type="NCBI Taxonomy" id="2170575"/>
    <lineage>
        <taxon>Bacteria</taxon>
        <taxon>Pseudomonadati</taxon>
        <taxon>Pseudomonadota</taxon>
        <taxon>Alphaproteobacteria</taxon>
        <taxon>Rhodobacterales</taxon>
        <taxon>Paracoccaceae</taxon>
        <taxon>Pelagivirga</taxon>
    </lineage>
</organism>
<evidence type="ECO:0000313" key="5">
    <source>
        <dbReference type="Proteomes" id="UP000244446"/>
    </source>
</evidence>